<dbReference type="Pfam" id="PF01108">
    <property type="entry name" value="Tissue_fac"/>
    <property type="match status" value="1"/>
</dbReference>
<dbReference type="SUPFAM" id="SSF49265">
    <property type="entry name" value="Fibronectin type III"/>
    <property type="match status" value="1"/>
</dbReference>
<evidence type="ECO:0000313" key="3">
    <source>
        <dbReference type="Ensembl" id="ENSNMLP00000025314.1"/>
    </source>
</evidence>
<reference evidence="3" key="1">
    <citation type="submission" date="2025-08" db="UniProtKB">
        <authorList>
            <consortium name="Ensembl"/>
        </authorList>
    </citation>
    <scope>IDENTIFICATION</scope>
</reference>
<proteinExistence type="predicted"/>
<dbReference type="GO" id="GO:0004896">
    <property type="term" value="F:cytokine receptor activity"/>
    <property type="evidence" value="ECO:0007669"/>
    <property type="project" value="TreeGrafter"/>
</dbReference>
<dbReference type="PANTHER" id="PTHR20859:SF94">
    <property type="entry name" value="CYTOKINE RECEPTOR FAMILY MEMBER B7"/>
    <property type="match status" value="1"/>
</dbReference>
<accession>A0A8C6TUQ9</accession>
<evidence type="ECO:0000313" key="4">
    <source>
        <dbReference type="Proteomes" id="UP000694523"/>
    </source>
</evidence>
<sequence>ILRESMFYIAILRLREPQNLQVSIMDGEVIVYWDKATDSYGHEDWTVVDNCSNITNNFCDISNYIEDFYGKYKVRVQREAGAIRSNWKQKRVDPKSTPSFTMWATSSTLTIHIHQKPILQKIYSFGVTYTIFLEEKGQNKVRQKGSDKWNDPLDYQNEKTFTSLHWGKEYCVTVKVQGTGGVTKSLSLHNALCYQSKVRSFVIEDSILIIYSARFQKSPATGWRPLSVGEGPMEVVTDKGWFLFKDETEVNRAFKVLPTTYVTDQQTGEEDRRPSTDSGVSVKPPSSDPTGREDSGCGCIGAQDSICSDFLIRDDGGDALSTCKTEDSGMGLSCHSDASSLNLEEQDSGCLHKSGEYHSQKLRTVCVHESDNEYVFKEKLPEPQLASVVSGYMTKDSHCTCSGANLCIWCHNQSHYRGKYKGLLQNNNFVESYSSYRSNNQTNNMNQIETNLTLAQMEQTFPMLTSLSSFPLMEKGRDCNMNDVSISLCDVEINGY</sequence>
<dbReference type="Ensembl" id="ENSNMLT00000028310.1">
    <property type="protein sequence ID" value="ENSNMLP00000025314.1"/>
    <property type="gene ID" value="ENSNMLG00000016198.1"/>
</dbReference>
<name>A0A8C6TUQ9_9GOBI</name>
<feature type="domain" description="Fibronectin type-III" evidence="2">
    <location>
        <begin position="15"/>
        <end position="87"/>
    </location>
</feature>
<organism evidence="3 4">
    <name type="scientific">Neogobius melanostomus</name>
    <name type="common">round goby</name>
    <dbReference type="NCBI Taxonomy" id="47308"/>
    <lineage>
        <taxon>Eukaryota</taxon>
        <taxon>Metazoa</taxon>
        <taxon>Chordata</taxon>
        <taxon>Craniata</taxon>
        <taxon>Vertebrata</taxon>
        <taxon>Euteleostomi</taxon>
        <taxon>Actinopterygii</taxon>
        <taxon>Neopterygii</taxon>
        <taxon>Teleostei</taxon>
        <taxon>Neoteleostei</taxon>
        <taxon>Acanthomorphata</taxon>
        <taxon>Gobiaria</taxon>
        <taxon>Gobiiformes</taxon>
        <taxon>Gobioidei</taxon>
        <taxon>Gobiidae</taxon>
        <taxon>Benthophilinae</taxon>
        <taxon>Neogobiini</taxon>
        <taxon>Neogobius</taxon>
    </lineage>
</organism>
<dbReference type="Gene3D" id="2.60.40.10">
    <property type="entry name" value="Immunoglobulins"/>
    <property type="match status" value="1"/>
</dbReference>
<evidence type="ECO:0000256" key="1">
    <source>
        <dbReference type="SAM" id="MobiDB-lite"/>
    </source>
</evidence>
<dbReference type="GO" id="GO:0005886">
    <property type="term" value="C:plasma membrane"/>
    <property type="evidence" value="ECO:0007669"/>
    <property type="project" value="TreeGrafter"/>
</dbReference>
<reference evidence="3" key="2">
    <citation type="submission" date="2025-09" db="UniProtKB">
        <authorList>
            <consortium name="Ensembl"/>
        </authorList>
    </citation>
    <scope>IDENTIFICATION</scope>
</reference>
<dbReference type="InterPro" id="IPR050650">
    <property type="entry name" value="Type-II_Cytokine-TF_Rcpt"/>
</dbReference>
<dbReference type="PANTHER" id="PTHR20859">
    <property type="entry name" value="INTERFERON/INTERLEUKIN RECEPTOR"/>
    <property type="match status" value="1"/>
</dbReference>
<dbReference type="InterPro" id="IPR036116">
    <property type="entry name" value="FN3_sf"/>
</dbReference>
<keyword evidence="4" id="KW-1185">Reference proteome</keyword>
<dbReference type="InterPro" id="IPR003961">
    <property type="entry name" value="FN3_dom"/>
</dbReference>
<dbReference type="Proteomes" id="UP000694523">
    <property type="component" value="Unplaced"/>
</dbReference>
<dbReference type="InterPro" id="IPR013783">
    <property type="entry name" value="Ig-like_fold"/>
</dbReference>
<protein>
    <recommendedName>
        <fullName evidence="2">Fibronectin type-III domain-containing protein</fullName>
    </recommendedName>
</protein>
<feature type="region of interest" description="Disordered" evidence="1">
    <location>
        <begin position="262"/>
        <end position="295"/>
    </location>
</feature>
<dbReference type="AlphaFoldDB" id="A0A8C6TUQ9"/>
<evidence type="ECO:0000259" key="2">
    <source>
        <dbReference type="Pfam" id="PF01108"/>
    </source>
</evidence>